<evidence type="ECO:0000256" key="1">
    <source>
        <dbReference type="ARBA" id="ARBA00022448"/>
    </source>
</evidence>
<sequence>MLTSHNKRYLVLGILAVSGLTGCANRGRIPFFSQAPEPESLETAESSPSYALSDTSESSPAAVAAAEMSMSDLESTESPKEQAPADVQVKTVSATMESKAEVASADLEKPAVVSRSMIQPTLITLPEGADLEALVAETRGPVLIDFYADWCGPCRTQGKILHSLESEAASRQGRIIKVDIEAHPKLAKRLGVKSLPTLVMIRDGEVVERKVGVTDKKTLLNWLK</sequence>
<dbReference type="SUPFAM" id="SSF52833">
    <property type="entry name" value="Thioredoxin-like"/>
    <property type="match status" value="1"/>
</dbReference>
<dbReference type="PANTHER" id="PTHR45663:SF11">
    <property type="entry name" value="GEO12009P1"/>
    <property type="match status" value="1"/>
</dbReference>
<accession>A0A517M923</accession>
<keyword evidence="8" id="KW-1185">Reference proteome</keyword>
<evidence type="ECO:0000313" key="7">
    <source>
        <dbReference type="EMBL" id="QDS91390.1"/>
    </source>
</evidence>
<reference evidence="7 8" key="1">
    <citation type="submission" date="2019-02" db="EMBL/GenBank/DDBJ databases">
        <title>Deep-cultivation of Planctomycetes and their phenomic and genomic characterization uncovers novel biology.</title>
        <authorList>
            <person name="Wiegand S."/>
            <person name="Jogler M."/>
            <person name="Boedeker C."/>
            <person name="Pinto D."/>
            <person name="Vollmers J."/>
            <person name="Rivas-Marin E."/>
            <person name="Kohn T."/>
            <person name="Peeters S.H."/>
            <person name="Heuer A."/>
            <person name="Rast P."/>
            <person name="Oberbeckmann S."/>
            <person name="Bunk B."/>
            <person name="Jeske O."/>
            <person name="Meyerdierks A."/>
            <person name="Storesund J.E."/>
            <person name="Kallscheuer N."/>
            <person name="Luecker S."/>
            <person name="Lage O.M."/>
            <person name="Pohl T."/>
            <person name="Merkel B.J."/>
            <person name="Hornburger P."/>
            <person name="Mueller R.-W."/>
            <person name="Bruemmer F."/>
            <person name="Labrenz M."/>
            <person name="Spormann A.M."/>
            <person name="Op den Camp H."/>
            <person name="Overmann J."/>
            <person name="Amann R."/>
            <person name="Jetten M.S.M."/>
            <person name="Mascher T."/>
            <person name="Medema M.H."/>
            <person name="Devos D.P."/>
            <person name="Kaster A.-K."/>
            <person name="Ovreas L."/>
            <person name="Rohde M."/>
            <person name="Galperin M.Y."/>
            <person name="Jogler C."/>
        </authorList>
    </citation>
    <scope>NUCLEOTIDE SEQUENCE [LARGE SCALE GENOMIC DNA]</scope>
    <source>
        <strain evidence="7 8">FF011L</strain>
    </source>
</reference>
<dbReference type="PROSITE" id="PS00194">
    <property type="entry name" value="THIOREDOXIN_1"/>
    <property type="match status" value="1"/>
</dbReference>
<dbReference type="EMBL" id="CP036262">
    <property type="protein sequence ID" value="QDS91390.1"/>
    <property type="molecule type" value="Genomic_DNA"/>
</dbReference>
<dbReference type="Proteomes" id="UP000320672">
    <property type="component" value="Chromosome"/>
</dbReference>
<gene>
    <name evidence="7" type="ORF">FF011L_01190</name>
</gene>
<evidence type="ECO:0000256" key="2">
    <source>
        <dbReference type="ARBA" id="ARBA00022982"/>
    </source>
</evidence>
<dbReference type="InterPro" id="IPR036249">
    <property type="entry name" value="Thioredoxin-like_sf"/>
</dbReference>
<dbReference type="AlphaFoldDB" id="A0A517M923"/>
<dbReference type="PROSITE" id="PS51257">
    <property type="entry name" value="PROKAR_LIPOPROTEIN"/>
    <property type="match status" value="1"/>
</dbReference>
<organism evidence="7 8">
    <name type="scientific">Roseimaritima multifibrata</name>
    <dbReference type="NCBI Taxonomy" id="1930274"/>
    <lineage>
        <taxon>Bacteria</taxon>
        <taxon>Pseudomonadati</taxon>
        <taxon>Planctomycetota</taxon>
        <taxon>Planctomycetia</taxon>
        <taxon>Pirellulales</taxon>
        <taxon>Pirellulaceae</taxon>
        <taxon>Roseimaritima</taxon>
    </lineage>
</organism>
<feature type="compositionally biased region" description="Polar residues" evidence="5">
    <location>
        <begin position="43"/>
        <end position="55"/>
    </location>
</feature>
<evidence type="ECO:0000256" key="4">
    <source>
        <dbReference type="ARBA" id="ARBA00023284"/>
    </source>
</evidence>
<evidence type="ECO:0000256" key="3">
    <source>
        <dbReference type="ARBA" id="ARBA00023157"/>
    </source>
</evidence>
<evidence type="ECO:0000256" key="5">
    <source>
        <dbReference type="SAM" id="MobiDB-lite"/>
    </source>
</evidence>
<dbReference type="Pfam" id="PF00085">
    <property type="entry name" value="Thioredoxin"/>
    <property type="match status" value="1"/>
</dbReference>
<name>A0A517M923_9BACT</name>
<dbReference type="CDD" id="cd02947">
    <property type="entry name" value="TRX_family"/>
    <property type="match status" value="1"/>
</dbReference>
<dbReference type="PROSITE" id="PS51352">
    <property type="entry name" value="THIOREDOXIN_2"/>
    <property type="match status" value="1"/>
</dbReference>
<dbReference type="KEGG" id="rml:FF011L_01190"/>
<proteinExistence type="predicted"/>
<dbReference type="InterPro" id="IPR017937">
    <property type="entry name" value="Thioredoxin_CS"/>
</dbReference>
<dbReference type="RefSeq" id="WP_218932912.1">
    <property type="nucleotide sequence ID" value="NZ_CP036262.1"/>
</dbReference>
<feature type="region of interest" description="Disordered" evidence="5">
    <location>
        <begin position="35"/>
        <end position="85"/>
    </location>
</feature>
<evidence type="ECO:0000259" key="6">
    <source>
        <dbReference type="PROSITE" id="PS51352"/>
    </source>
</evidence>
<keyword evidence="2" id="KW-0249">Electron transport</keyword>
<keyword evidence="4" id="KW-0676">Redox-active center</keyword>
<protein>
    <submittedName>
        <fullName evidence="7">Thioredoxin C-1</fullName>
    </submittedName>
</protein>
<keyword evidence="1" id="KW-0813">Transport</keyword>
<keyword evidence="3" id="KW-1015">Disulfide bond</keyword>
<evidence type="ECO:0000313" key="8">
    <source>
        <dbReference type="Proteomes" id="UP000320672"/>
    </source>
</evidence>
<dbReference type="PANTHER" id="PTHR45663">
    <property type="entry name" value="GEO12009P1"/>
    <property type="match status" value="1"/>
</dbReference>
<dbReference type="PRINTS" id="PR00421">
    <property type="entry name" value="THIOREDOXIN"/>
</dbReference>
<dbReference type="GO" id="GO:0015035">
    <property type="term" value="F:protein-disulfide reductase activity"/>
    <property type="evidence" value="ECO:0007669"/>
    <property type="project" value="TreeGrafter"/>
</dbReference>
<dbReference type="Gene3D" id="3.40.30.10">
    <property type="entry name" value="Glutaredoxin"/>
    <property type="match status" value="1"/>
</dbReference>
<feature type="compositionally biased region" description="Low complexity" evidence="5">
    <location>
        <begin position="56"/>
        <end position="71"/>
    </location>
</feature>
<dbReference type="InterPro" id="IPR013766">
    <property type="entry name" value="Thioredoxin_domain"/>
</dbReference>
<feature type="domain" description="Thioredoxin" evidence="6">
    <location>
        <begin position="111"/>
        <end position="224"/>
    </location>
</feature>
<dbReference type="GO" id="GO:0005737">
    <property type="term" value="C:cytoplasm"/>
    <property type="evidence" value="ECO:0007669"/>
    <property type="project" value="TreeGrafter"/>
</dbReference>